<protein>
    <submittedName>
        <fullName evidence="10">FAD dependent oxidoreductase domain-containing protein</fullName>
    </submittedName>
</protein>
<feature type="binding site" evidence="7">
    <location>
        <position position="276"/>
    </location>
    <ligand>
        <name>D-dopa</name>
        <dbReference type="ChEBI" id="CHEBI:149689"/>
    </ligand>
</feature>
<dbReference type="Gene3D" id="3.40.50.720">
    <property type="entry name" value="NAD(P)-binding Rossmann-like Domain"/>
    <property type="match status" value="1"/>
</dbReference>
<dbReference type="PROSITE" id="PS00677">
    <property type="entry name" value="DAO"/>
    <property type="match status" value="1"/>
</dbReference>
<evidence type="ECO:0000256" key="7">
    <source>
        <dbReference type="PIRSR" id="PIRSR000189-1"/>
    </source>
</evidence>
<dbReference type="GO" id="GO:0005782">
    <property type="term" value="C:peroxisomal matrix"/>
    <property type="evidence" value="ECO:0007669"/>
    <property type="project" value="UniProtKB-SubCell"/>
</dbReference>
<dbReference type="Pfam" id="PF01266">
    <property type="entry name" value="DAO"/>
    <property type="match status" value="1"/>
</dbReference>
<reference evidence="10" key="1">
    <citation type="submission" date="2024-02" db="UniProtKB">
        <authorList>
            <consortium name="WormBaseParasite"/>
        </authorList>
    </citation>
    <scope>IDENTIFICATION</scope>
</reference>
<dbReference type="PANTHER" id="PTHR11530:SF11">
    <property type="entry name" value="D-ASPARTATE OXIDASE"/>
    <property type="match status" value="1"/>
</dbReference>
<accession>A0AAF3FCC5</accession>
<evidence type="ECO:0000256" key="5">
    <source>
        <dbReference type="ARBA" id="ARBA00022827"/>
    </source>
</evidence>
<comment type="cofactor">
    <cofactor evidence="1 7">
        <name>FAD</name>
        <dbReference type="ChEBI" id="CHEBI:57692"/>
    </cofactor>
</comment>
<dbReference type="GO" id="GO:0071949">
    <property type="term" value="F:FAD binding"/>
    <property type="evidence" value="ECO:0007669"/>
    <property type="project" value="InterPro"/>
</dbReference>
<dbReference type="WBParaSite" id="MBELARI_LOCUS3620">
    <property type="protein sequence ID" value="MBELARI_LOCUS3620"/>
    <property type="gene ID" value="MBELARI_LOCUS3620"/>
</dbReference>
<dbReference type="GO" id="GO:0019478">
    <property type="term" value="P:D-amino acid catabolic process"/>
    <property type="evidence" value="ECO:0007669"/>
    <property type="project" value="TreeGrafter"/>
</dbReference>
<feature type="domain" description="FAD dependent oxidoreductase" evidence="8">
    <location>
        <begin position="3"/>
        <end position="317"/>
    </location>
</feature>
<evidence type="ECO:0000259" key="8">
    <source>
        <dbReference type="Pfam" id="PF01266"/>
    </source>
</evidence>
<dbReference type="Gene3D" id="3.30.9.10">
    <property type="entry name" value="D-Amino Acid Oxidase, subunit A, domain 2"/>
    <property type="match status" value="1"/>
</dbReference>
<dbReference type="InterPro" id="IPR006181">
    <property type="entry name" value="D-amino_acid_oxidase_CS"/>
</dbReference>
<dbReference type="InterPro" id="IPR023209">
    <property type="entry name" value="DAO"/>
</dbReference>
<evidence type="ECO:0000256" key="6">
    <source>
        <dbReference type="ARBA" id="ARBA00023002"/>
    </source>
</evidence>
<organism evidence="9 10">
    <name type="scientific">Mesorhabditis belari</name>
    <dbReference type="NCBI Taxonomy" id="2138241"/>
    <lineage>
        <taxon>Eukaryota</taxon>
        <taxon>Metazoa</taxon>
        <taxon>Ecdysozoa</taxon>
        <taxon>Nematoda</taxon>
        <taxon>Chromadorea</taxon>
        <taxon>Rhabditida</taxon>
        <taxon>Rhabditina</taxon>
        <taxon>Rhabditomorpha</taxon>
        <taxon>Rhabditoidea</taxon>
        <taxon>Rhabditidae</taxon>
        <taxon>Mesorhabditinae</taxon>
        <taxon>Mesorhabditis</taxon>
    </lineage>
</organism>
<comment type="subcellular location">
    <subcellularLocation>
        <location evidence="2">Peroxisome matrix</location>
    </subcellularLocation>
</comment>
<proteinExistence type="inferred from homology"/>
<dbReference type="SUPFAM" id="SSF54373">
    <property type="entry name" value="FAD-linked reductases, C-terminal domain"/>
    <property type="match status" value="1"/>
</dbReference>
<sequence>MPKIVVVGAGIIGLSQACILQEKFPDAEITIVAGDVSPNITSDIAAGFWHPYLLGDDIPKDTLKRWLGETFDYILRFARSHPTHGAMIISGYEFNRKALEKPEFADFFLQFRELSSKEVLEARGKDAYPVEQAWFYTTVFLETTLHLKYLFNKYLSNGGLLERRWLKSIDELGEKYDLIFNCTGLGANKLVDDFGVFPTRGQIIRVRCPEVKHFFIDEETYCLPNSETTVLGGTAEKNDHDLLIRPATAKWILEENIKKIPALKNAEIVSHKVGLRPTRSAVRLETEYRTIGKKRVPIIHNYGHGGSGVTLFYGCALDGAKLAANVIQKSKI</sequence>
<evidence type="ECO:0000256" key="3">
    <source>
        <dbReference type="ARBA" id="ARBA00006730"/>
    </source>
</evidence>
<keyword evidence="6" id="KW-0560">Oxidoreductase</keyword>
<dbReference type="PIRSF" id="PIRSF000189">
    <property type="entry name" value="D-aa_oxidase"/>
    <property type="match status" value="1"/>
</dbReference>
<dbReference type="Proteomes" id="UP000887575">
    <property type="component" value="Unassembled WGS sequence"/>
</dbReference>
<feature type="binding site" evidence="7">
    <location>
        <begin position="41"/>
        <end position="42"/>
    </location>
    <ligand>
        <name>FAD</name>
        <dbReference type="ChEBI" id="CHEBI:57692"/>
    </ligand>
</feature>
<evidence type="ECO:0000313" key="9">
    <source>
        <dbReference type="Proteomes" id="UP000887575"/>
    </source>
</evidence>
<dbReference type="AlphaFoldDB" id="A0AAF3FCC5"/>
<keyword evidence="9" id="KW-1185">Reference proteome</keyword>
<dbReference type="PANTHER" id="PTHR11530">
    <property type="entry name" value="D-AMINO ACID OXIDASE"/>
    <property type="match status" value="1"/>
</dbReference>
<evidence type="ECO:0000256" key="1">
    <source>
        <dbReference type="ARBA" id="ARBA00001974"/>
    </source>
</evidence>
<name>A0AAF3FCC5_9BILA</name>
<dbReference type="GO" id="GO:0003884">
    <property type="term" value="F:D-amino-acid oxidase activity"/>
    <property type="evidence" value="ECO:0007669"/>
    <property type="project" value="InterPro"/>
</dbReference>
<dbReference type="InterPro" id="IPR006076">
    <property type="entry name" value="FAD-dep_OxRdtase"/>
</dbReference>
<feature type="binding site" evidence="7">
    <location>
        <position position="183"/>
    </location>
    <ligand>
        <name>FAD</name>
        <dbReference type="ChEBI" id="CHEBI:57692"/>
    </ligand>
</feature>
<feature type="binding site" evidence="7">
    <location>
        <begin position="305"/>
        <end position="310"/>
    </location>
    <ligand>
        <name>FAD</name>
        <dbReference type="ChEBI" id="CHEBI:57692"/>
    </ligand>
</feature>
<keyword evidence="5 7" id="KW-0274">FAD</keyword>
<evidence type="ECO:0000256" key="4">
    <source>
        <dbReference type="ARBA" id="ARBA00022630"/>
    </source>
</evidence>
<dbReference type="PROSITE" id="PS51257">
    <property type="entry name" value="PROKAR_LIPOPROTEIN"/>
    <property type="match status" value="1"/>
</dbReference>
<feature type="binding site" evidence="7">
    <location>
        <position position="306"/>
    </location>
    <ligand>
        <name>D-dopa</name>
        <dbReference type="ChEBI" id="CHEBI:149689"/>
    </ligand>
</feature>
<evidence type="ECO:0000256" key="2">
    <source>
        <dbReference type="ARBA" id="ARBA00004253"/>
    </source>
</evidence>
<comment type="similarity">
    <text evidence="3">Belongs to the DAMOX/DASOX family.</text>
</comment>
<dbReference type="SUPFAM" id="SSF51971">
    <property type="entry name" value="Nucleotide-binding domain"/>
    <property type="match status" value="1"/>
</dbReference>
<keyword evidence="4" id="KW-0285">Flavoprotein</keyword>
<evidence type="ECO:0000313" key="10">
    <source>
        <dbReference type="WBParaSite" id="MBELARI_LOCUS3620"/>
    </source>
</evidence>
<feature type="binding site" evidence="7">
    <location>
        <position position="221"/>
    </location>
    <ligand>
        <name>D-dopa</name>
        <dbReference type="ChEBI" id="CHEBI:149689"/>
    </ligand>
</feature>